<dbReference type="KEGG" id="amt:Amet_0240"/>
<feature type="transmembrane region" description="Helical" evidence="1">
    <location>
        <begin position="438"/>
        <end position="459"/>
    </location>
</feature>
<sequence>MYCKKCGYANPKEALYCLNDGFALQHLKGGYHYASASSRFCNSCGAENEKHLIYCSTCGNSLLKVKKTSFDVEGLVAATSTVKNISTKNIASITNKLEMNHFKNALPGSLVTIGILCIIALIIGSVISEEINMLYAEPLLYELGLGNQINNFQLISGIDIILLVNLIGTNLTLMTNYGREAFSGSLSLSYGFYSFLLLPFLVLVIGGYITGVKNPNTSIKERAFLSLATGGIYAGFLLLVSLISRTSTEIPLFYEPDAFVRFTLSYSFLSSILNGIVFGALFSFIGLLIQAGSLKAISAMVTARLYGESIYQGIVTGLKGIIISTVIVFLFLLNNAGFSSDSTGAALFGEMFLLFIIVPQMGAYLWNMLNLASFTFSIQRFNDVESYSASILSGTEELRHLLSYIDNFDVYFYLALLIPIALFLWAGKQIKTSSSGNLIHEILVFSGVFSIFSSFLVFITNFKISGSGQLFSLDFIGRMSASIGFNSIAVLFSSFILSFAIAYLSTMIFSNRSN</sequence>
<accession>A6TJV5</accession>
<dbReference type="RefSeq" id="WP_011971382.1">
    <property type="nucleotide sequence ID" value="NC_009633.1"/>
</dbReference>
<feature type="transmembrane region" description="Helical" evidence="1">
    <location>
        <begin position="190"/>
        <end position="211"/>
    </location>
</feature>
<feature type="transmembrane region" description="Helical" evidence="1">
    <location>
        <begin position="309"/>
        <end position="333"/>
    </location>
</feature>
<feature type="transmembrane region" description="Helical" evidence="1">
    <location>
        <begin position="148"/>
        <end position="169"/>
    </location>
</feature>
<name>A6TJV5_ALKMQ</name>
<feature type="transmembrane region" description="Helical" evidence="1">
    <location>
        <begin position="479"/>
        <end position="504"/>
    </location>
</feature>
<dbReference type="STRING" id="293826.Amet_0240"/>
<proteinExistence type="predicted"/>
<evidence type="ECO:0000313" key="3">
    <source>
        <dbReference type="Proteomes" id="UP000001572"/>
    </source>
</evidence>
<reference evidence="3" key="1">
    <citation type="journal article" date="2016" name="Genome Announc.">
        <title>Complete genome sequence of Alkaliphilus metalliredigens strain QYMF, an alkaliphilic and metal-reducing bacterium isolated from borax-contaminated leachate ponds.</title>
        <authorList>
            <person name="Hwang C."/>
            <person name="Copeland A."/>
            <person name="Lucas S."/>
            <person name="Lapidus A."/>
            <person name="Barry K."/>
            <person name="Detter J.C."/>
            <person name="Glavina Del Rio T."/>
            <person name="Hammon N."/>
            <person name="Israni S."/>
            <person name="Dalin E."/>
            <person name="Tice H."/>
            <person name="Pitluck S."/>
            <person name="Chertkov O."/>
            <person name="Brettin T."/>
            <person name="Bruce D."/>
            <person name="Han C."/>
            <person name="Schmutz J."/>
            <person name="Larimer F."/>
            <person name="Land M.L."/>
            <person name="Hauser L."/>
            <person name="Kyrpides N."/>
            <person name="Mikhailova N."/>
            <person name="Ye Q."/>
            <person name="Zhou J."/>
            <person name="Richardson P."/>
            <person name="Fields M.W."/>
        </authorList>
    </citation>
    <scope>NUCLEOTIDE SEQUENCE [LARGE SCALE GENOMIC DNA]</scope>
    <source>
        <strain evidence="3">QYMF</strain>
    </source>
</reference>
<protein>
    <submittedName>
        <fullName evidence="2">Uncharacterized protein</fullName>
    </submittedName>
</protein>
<feature type="transmembrane region" description="Helical" evidence="1">
    <location>
        <begin position="264"/>
        <end position="289"/>
    </location>
</feature>
<dbReference type="eggNOG" id="ENOG50339DX">
    <property type="taxonomic scope" value="Bacteria"/>
</dbReference>
<feature type="transmembrane region" description="Helical" evidence="1">
    <location>
        <begin position="223"/>
        <end position="243"/>
    </location>
</feature>
<organism evidence="2 3">
    <name type="scientific">Alkaliphilus metalliredigens (strain QYMF)</name>
    <dbReference type="NCBI Taxonomy" id="293826"/>
    <lineage>
        <taxon>Bacteria</taxon>
        <taxon>Bacillati</taxon>
        <taxon>Bacillota</taxon>
        <taxon>Clostridia</taxon>
        <taxon>Peptostreptococcales</taxon>
        <taxon>Natronincolaceae</taxon>
        <taxon>Alkaliphilus</taxon>
    </lineage>
</organism>
<keyword evidence="1" id="KW-0472">Membrane</keyword>
<feature type="transmembrane region" description="Helical" evidence="1">
    <location>
        <begin position="105"/>
        <end position="128"/>
    </location>
</feature>
<evidence type="ECO:0000256" key="1">
    <source>
        <dbReference type="SAM" id="Phobius"/>
    </source>
</evidence>
<keyword evidence="1" id="KW-0812">Transmembrane</keyword>
<keyword evidence="3" id="KW-1185">Reference proteome</keyword>
<keyword evidence="1" id="KW-1133">Transmembrane helix</keyword>
<dbReference type="AlphaFoldDB" id="A6TJV5"/>
<dbReference type="HOGENOM" id="CLU_526460_0_0_9"/>
<dbReference type="EMBL" id="CP000724">
    <property type="protein sequence ID" value="ABR46473.1"/>
    <property type="molecule type" value="Genomic_DNA"/>
</dbReference>
<feature type="transmembrane region" description="Helical" evidence="1">
    <location>
        <begin position="345"/>
        <end position="366"/>
    </location>
</feature>
<dbReference type="Proteomes" id="UP000001572">
    <property type="component" value="Chromosome"/>
</dbReference>
<gene>
    <name evidence="2" type="ordered locus">Amet_0240</name>
</gene>
<feature type="transmembrane region" description="Helical" evidence="1">
    <location>
        <begin position="410"/>
        <end position="426"/>
    </location>
</feature>
<evidence type="ECO:0000313" key="2">
    <source>
        <dbReference type="EMBL" id="ABR46473.1"/>
    </source>
</evidence>
<dbReference type="OrthoDB" id="9816361at2"/>